<protein>
    <submittedName>
        <fullName evidence="2">Uncharacterized protein</fullName>
    </submittedName>
</protein>
<name>A0A0L0UPT0_9BASI</name>
<sequence>MNGDVSGASTGPPLSSCPDDPRDLTYSPPKAARTRSKRRVRSSASHHQAKPVFIKTQLRDARGRFKSAPSAKRAPKVPVALLRGSSVLPPDIYPVVSESEASRRIVIETAENTFRNTVGPLASGAYPFVFDHPNPFDASLSPAPVGALALSPTTLPSGLIDLPSDDPR</sequence>
<gene>
    <name evidence="2" type="ORF">PSTG_17761</name>
</gene>
<organism evidence="2 3">
    <name type="scientific">Puccinia striiformis f. sp. tritici PST-78</name>
    <dbReference type="NCBI Taxonomy" id="1165861"/>
    <lineage>
        <taxon>Eukaryota</taxon>
        <taxon>Fungi</taxon>
        <taxon>Dikarya</taxon>
        <taxon>Basidiomycota</taxon>
        <taxon>Pucciniomycotina</taxon>
        <taxon>Pucciniomycetes</taxon>
        <taxon>Pucciniales</taxon>
        <taxon>Pucciniaceae</taxon>
        <taxon>Puccinia</taxon>
    </lineage>
</organism>
<evidence type="ECO:0000256" key="1">
    <source>
        <dbReference type="SAM" id="MobiDB-lite"/>
    </source>
</evidence>
<comment type="caution">
    <text evidence="2">The sequence shown here is derived from an EMBL/GenBank/DDBJ whole genome shotgun (WGS) entry which is preliminary data.</text>
</comment>
<proteinExistence type="predicted"/>
<dbReference type="Proteomes" id="UP000054564">
    <property type="component" value="Unassembled WGS sequence"/>
</dbReference>
<accession>A0A0L0UPT0</accession>
<feature type="non-terminal residue" evidence="2">
    <location>
        <position position="168"/>
    </location>
</feature>
<dbReference type="AlphaFoldDB" id="A0A0L0UPT0"/>
<keyword evidence="3" id="KW-1185">Reference proteome</keyword>
<evidence type="ECO:0000313" key="2">
    <source>
        <dbReference type="EMBL" id="KNE88804.1"/>
    </source>
</evidence>
<feature type="compositionally biased region" description="Basic residues" evidence="1">
    <location>
        <begin position="32"/>
        <end position="41"/>
    </location>
</feature>
<evidence type="ECO:0000313" key="3">
    <source>
        <dbReference type="Proteomes" id="UP000054564"/>
    </source>
</evidence>
<feature type="region of interest" description="Disordered" evidence="1">
    <location>
        <begin position="1"/>
        <end position="53"/>
    </location>
</feature>
<dbReference type="EMBL" id="AJIL01000867">
    <property type="protein sequence ID" value="KNE88804.1"/>
    <property type="molecule type" value="Genomic_DNA"/>
</dbReference>
<reference evidence="3" key="1">
    <citation type="submission" date="2014-03" db="EMBL/GenBank/DDBJ databases">
        <title>The Genome Sequence of Puccinia striiformis f. sp. tritici PST-78.</title>
        <authorList>
            <consortium name="The Broad Institute Genome Sequencing Platform"/>
            <person name="Cuomo C."/>
            <person name="Hulbert S."/>
            <person name="Chen X."/>
            <person name="Walker B."/>
            <person name="Young S.K."/>
            <person name="Zeng Q."/>
            <person name="Gargeya S."/>
            <person name="Fitzgerald M."/>
            <person name="Haas B."/>
            <person name="Abouelleil A."/>
            <person name="Alvarado L."/>
            <person name="Arachchi H.M."/>
            <person name="Berlin A.M."/>
            <person name="Chapman S.B."/>
            <person name="Goldberg J."/>
            <person name="Griggs A."/>
            <person name="Gujja S."/>
            <person name="Hansen M."/>
            <person name="Howarth C."/>
            <person name="Imamovic A."/>
            <person name="Larimer J."/>
            <person name="McCowan C."/>
            <person name="Montmayeur A."/>
            <person name="Murphy C."/>
            <person name="Neiman D."/>
            <person name="Pearson M."/>
            <person name="Priest M."/>
            <person name="Roberts A."/>
            <person name="Saif S."/>
            <person name="Shea T."/>
            <person name="Sisk P."/>
            <person name="Sykes S."/>
            <person name="Wortman J."/>
            <person name="Nusbaum C."/>
            <person name="Birren B."/>
        </authorList>
    </citation>
    <scope>NUCLEOTIDE SEQUENCE [LARGE SCALE GENOMIC DNA]</scope>
    <source>
        <strain evidence="3">race PST-78</strain>
    </source>
</reference>